<reference evidence="2" key="1">
    <citation type="journal article" date="2019" name="Plant J.">
        <title>Chlorella vulgaris genome assembly and annotation reveals the molecular basis for metabolic acclimation to high light conditions.</title>
        <authorList>
            <person name="Cecchin M."/>
            <person name="Marcolungo L."/>
            <person name="Rossato M."/>
            <person name="Girolomoni L."/>
            <person name="Cosentino E."/>
            <person name="Cuine S."/>
            <person name="Li-Beisson Y."/>
            <person name="Delledonne M."/>
            <person name="Ballottari M."/>
        </authorList>
    </citation>
    <scope>NUCLEOTIDE SEQUENCE</scope>
    <source>
        <strain evidence="2">211/11P</strain>
    </source>
</reference>
<evidence type="ECO:0008006" key="4">
    <source>
        <dbReference type="Google" id="ProtNLM"/>
    </source>
</evidence>
<reference evidence="2" key="2">
    <citation type="submission" date="2020-11" db="EMBL/GenBank/DDBJ databases">
        <authorList>
            <person name="Cecchin M."/>
            <person name="Marcolungo L."/>
            <person name="Rossato M."/>
            <person name="Girolomoni L."/>
            <person name="Cosentino E."/>
            <person name="Cuine S."/>
            <person name="Li-Beisson Y."/>
            <person name="Delledonne M."/>
            <person name="Ballottari M."/>
        </authorList>
    </citation>
    <scope>NUCLEOTIDE SEQUENCE</scope>
    <source>
        <strain evidence="2">211/11P</strain>
        <tissue evidence="2">Whole cell</tissue>
    </source>
</reference>
<evidence type="ECO:0000313" key="3">
    <source>
        <dbReference type="Proteomes" id="UP001055712"/>
    </source>
</evidence>
<evidence type="ECO:0000313" key="2">
    <source>
        <dbReference type="EMBL" id="KAI3425068.1"/>
    </source>
</evidence>
<protein>
    <recommendedName>
        <fullName evidence="4">Plastid lipid-associated protein/fibrillin conserved domain-containing protein</fullName>
    </recommendedName>
</protein>
<dbReference type="OrthoDB" id="201321at2759"/>
<dbReference type="EMBL" id="SIDB01000012">
    <property type="protein sequence ID" value="KAI3425068.1"/>
    <property type="molecule type" value="Genomic_DNA"/>
</dbReference>
<name>A0A9D4TGR0_CHLVU</name>
<keyword evidence="3" id="KW-1185">Reference proteome</keyword>
<proteinExistence type="predicted"/>
<dbReference type="AlphaFoldDB" id="A0A9D4TGR0"/>
<feature type="region of interest" description="Disordered" evidence="1">
    <location>
        <begin position="1"/>
        <end position="36"/>
    </location>
</feature>
<accession>A0A9D4TGR0</accession>
<evidence type="ECO:0000256" key="1">
    <source>
        <dbReference type="SAM" id="MobiDB-lite"/>
    </source>
</evidence>
<dbReference type="Proteomes" id="UP001055712">
    <property type="component" value="Unassembled WGS sequence"/>
</dbReference>
<sequence length="172" mass="18594">MNGRYAVHCQRSLPDASRQRPGGGTSKPLPARYAQREQALQRTSDSLYNFFYAYVPVLAGSAVGSSRGQAATNTQILSPGRVDNVVETARLRLCVSGSVQRVEPTVPGGAASCVAVRFDRFTAKLGGLPEVVVSLAWLSPLGYVDTLYLDEELRVSLGDKGGLFVLRRKAHR</sequence>
<gene>
    <name evidence="2" type="ORF">D9Q98_008445</name>
</gene>
<organism evidence="2 3">
    <name type="scientific">Chlorella vulgaris</name>
    <name type="common">Green alga</name>
    <dbReference type="NCBI Taxonomy" id="3077"/>
    <lineage>
        <taxon>Eukaryota</taxon>
        <taxon>Viridiplantae</taxon>
        <taxon>Chlorophyta</taxon>
        <taxon>core chlorophytes</taxon>
        <taxon>Trebouxiophyceae</taxon>
        <taxon>Chlorellales</taxon>
        <taxon>Chlorellaceae</taxon>
        <taxon>Chlorella clade</taxon>
        <taxon>Chlorella</taxon>
    </lineage>
</organism>
<comment type="caution">
    <text evidence="2">The sequence shown here is derived from an EMBL/GenBank/DDBJ whole genome shotgun (WGS) entry which is preliminary data.</text>
</comment>